<dbReference type="NCBIfam" id="NF038029">
    <property type="entry name" value="LP_plasma"/>
    <property type="match status" value="1"/>
</dbReference>
<evidence type="ECO:0000256" key="1">
    <source>
        <dbReference type="SAM" id="SignalP"/>
    </source>
</evidence>
<dbReference type="AlphaFoldDB" id="A0A345Z3F5"/>
<proteinExistence type="predicted"/>
<dbReference type="Proteomes" id="UP000254792">
    <property type="component" value="Chromosome"/>
</dbReference>
<accession>A0A345Z3F5</accession>
<feature type="chain" id="PRO_5016708004" description="Lipoprotein" evidence="1">
    <location>
        <begin position="24"/>
        <end position="348"/>
    </location>
</feature>
<keyword evidence="1" id="KW-0732">Signal</keyword>
<evidence type="ECO:0000313" key="2">
    <source>
        <dbReference type="EMBL" id="AXK51134.1"/>
    </source>
</evidence>
<reference evidence="2 3" key="1">
    <citation type="submission" date="2018-07" db="EMBL/GenBank/DDBJ databases">
        <title>Complete genome sequence of Spiroplasma alleghenense PLHS-1 (ATCC 51752).</title>
        <authorList>
            <person name="Chou L."/>
            <person name="Lee T.-Y."/>
            <person name="Tsai Y.-M."/>
            <person name="Kuo C.-H."/>
        </authorList>
    </citation>
    <scope>NUCLEOTIDE SEQUENCE [LARGE SCALE GENOMIC DNA]</scope>
    <source>
        <strain evidence="2 3">PLHS-1</strain>
    </source>
</reference>
<gene>
    <name evidence="2" type="ORF">SALLE_v1c04600</name>
</gene>
<dbReference type="RefSeq" id="WP_115558044.1">
    <property type="nucleotide sequence ID" value="NZ_CP031376.1"/>
</dbReference>
<name>A0A345Z3F5_9MOLU</name>
<dbReference type="KEGG" id="salx:SALLE_v1c04600"/>
<evidence type="ECO:0000313" key="3">
    <source>
        <dbReference type="Proteomes" id="UP000254792"/>
    </source>
</evidence>
<organism evidence="2 3">
    <name type="scientific">Spiroplasma alleghenense</name>
    <dbReference type="NCBI Taxonomy" id="216931"/>
    <lineage>
        <taxon>Bacteria</taxon>
        <taxon>Bacillati</taxon>
        <taxon>Mycoplasmatota</taxon>
        <taxon>Mollicutes</taxon>
        <taxon>Entomoplasmatales</taxon>
        <taxon>Spiroplasmataceae</taxon>
        <taxon>Spiroplasma</taxon>
    </lineage>
</organism>
<dbReference type="InterPro" id="IPR054816">
    <property type="entry name" value="Lipoprotein_mollicutes-type_CS"/>
</dbReference>
<keyword evidence="3" id="KW-1185">Reference proteome</keyword>
<evidence type="ECO:0008006" key="4">
    <source>
        <dbReference type="Google" id="ProtNLM"/>
    </source>
</evidence>
<feature type="signal peptide" evidence="1">
    <location>
        <begin position="1"/>
        <end position="23"/>
    </location>
</feature>
<protein>
    <recommendedName>
        <fullName evidence="4">Lipoprotein</fullName>
    </recommendedName>
</protein>
<sequence length="348" mass="38929">MKKLLSILASASIMSTAAINVVACESTPKTKTDNRIKEGNIGETDGDDESVIKVRNVLADRHWSKTEMVTSGSLGLTKNSEKVTDQDVIDGINYMNNTALTINDVEVERDNENNMAVVKAKEGSKFYGQNEFYFNKGVKFEDLIQASNLGDIYMPASLPFPPVKEGLRLNVLPQLTLLMEFVGDRNRPLELVVDVIALLSQRSALAPNKFVKIEIDTAWVKLPDNKIMTGEVNFTYKKHDEVRPKIADLITNTDLGKISGTSDEEIIKAVYKANIKNLKKYGEEEMLDALEVFHEKDKNGNERNFIQFKAGNNNFLGHDTASFSVINGSLESGEKFKEEDYQLDIKYS</sequence>
<dbReference type="EMBL" id="CP031376">
    <property type="protein sequence ID" value="AXK51134.1"/>
    <property type="molecule type" value="Genomic_DNA"/>
</dbReference>
<dbReference type="OrthoDB" id="387663at2"/>